<keyword evidence="3" id="KW-0813">Transport</keyword>
<protein>
    <submittedName>
        <fullName evidence="13">Energy transducer TonB</fullName>
    </submittedName>
</protein>
<comment type="subcellular location">
    <subcellularLocation>
        <location evidence="1">Cell inner membrane</location>
        <topology evidence="1">Single-pass membrane protein</topology>
        <orientation evidence="1">Periplasmic side</orientation>
    </subcellularLocation>
</comment>
<keyword evidence="4" id="KW-1003">Cell membrane</keyword>
<evidence type="ECO:0000313" key="13">
    <source>
        <dbReference type="EMBL" id="MBE1162196.1"/>
    </source>
</evidence>
<keyword evidence="8" id="KW-1133">Transmembrane helix</keyword>
<feature type="signal peptide" evidence="11">
    <location>
        <begin position="1"/>
        <end position="18"/>
    </location>
</feature>
<comment type="caution">
    <text evidence="13">The sequence shown here is derived from an EMBL/GenBank/DDBJ whole genome shotgun (WGS) entry which is preliminary data.</text>
</comment>
<accession>A0ABR9GDR9</accession>
<keyword evidence="14" id="KW-1185">Reference proteome</keyword>
<reference evidence="13 14" key="1">
    <citation type="submission" date="2020-09" db="EMBL/GenBank/DDBJ databases">
        <title>Dyella sp. 7MK23 isolated from forest soil.</title>
        <authorList>
            <person name="Fu J."/>
        </authorList>
    </citation>
    <scope>NUCLEOTIDE SEQUENCE [LARGE SCALE GENOMIC DNA]</scope>
    <source>
        <strain evidence="13 14">7MK23</strain>
    </source>
</reference>
<evidence type="ECO:0000256" key="8">
    <source>
        <dbReference type="ARBA" id="ARBA00022989"/>
    </source>
</evidence>
<dbReference type="RefSeq" id="WP_192557036.1">
    <property type="nucleotide sequence ID" value="NZ_JACZZA010000012.1"/>
</dbReference>
<evidence type="ECO:0000256" key="1">
    <source>
        <dbReference type="ARBA" id="ARBA00004383"/>
    </source>
</evidence>
<dbReference type="SUPFAM" id="SSF74653">
    <property type="entry name" value="TolA/TonB C-terminal domain"/>
    <property type="match status" value="1"/>
</dbReference>
<dbReference type="NCBIfam" id="TIGR01352">
    <property type="entry name" value="tonB_Cterm"/>
    <property type="match status" value="1"/>
</dbReference>
<dbReference type="PANTHER" id="PTHR33446">
    <property type="entry name" value="PROTEIN TONB-RELATED"/>
    <property type="match status" value="1"/>
</dbReference>
<dbReference type="InterPro" id="IPR051045">
    <property type="entry name" value="TonB-dependent_transducer"/>
</dbReference>
<sequence>MKKLAVALAMACAGSVLWVPSTVAQGIDQGGAVAPVSQAGSGAWPVVLTKPTDIHNWGDWSRYLTGLVWQQSHTTLLRYRAYQLFVPAGNDSEDVGGRQRQLENVRNILASGIKPGLIVVTFGGPSSQATADFILTAFKDMPPRSLRGVAMMFVGLEADKARVFARWQACGASTHFVDLQSNSYEPRQLPVVPAESYFVMPPPPPPPPPPPAPIPPPAAIGTSDTAGNPHQSQAPIYPGFEAVYGIEGRTMLLILVGKTGQPEDIKVAESSGQRDLDRAAIDAAIHWRFHPAIKNGTAADGYVRIPVSFNTDSSTDEQWPRSYLGADLVWDETPLPYASVGEAMNAVATQVHEPAYDDHKKHFQSYAVYSEDGRMRERWYFMDVSSPKAMAVRYSFVGTAEHPHIQVSALCDDAAVCRNRKSWITGAPHSLSLARKGNAAA</sequence>
<name>A0ABR9GDR9_9GAMM</name>
<dbReference type="Gene3D" id="3.30.1150.10">
    <property type="match status" value="1"/>
</dbReference>
<keyword evidence="5" id="KW-0997">Cell inner membrane</keyword>
<keyword evidence="11" id="KW-0732">Signal</keyword>
<evidence type="ECO:0000256" key="3">
    <source>
        <dbReference type="ARBA" id="ARBA00022448"/>
    </source>
</evidence>
<evidence type="ECO:0000256" key="4">
    <source>
        <dbReference type="ARBA" id="ARBA00022475"/>
    </source>
</evidence>
<feature type="domain" description="TonB C-terminal" evidence="12">
    <location>
        <begin position="222"/>
        <end position="318"/>
    </location>
</feature>
<evidence type="ECO:0000256" key="9">
    <source>
        <dbReference type="ARBA" id="ARBA00023136"/>
    </source>
</evidence>
<evidence type="ECO:0000259" key="12">
    <source>
        <dbReference type="PROSITE" id="PS52015"/>
    </source>
</evidence>
<organism evidence="13 14">
    <name type="scientific">Dyella acidiphila</name>
    <dbReference type="NCBI Taxonomy" id="2775866"/>
    <lineage>
        <taxon>Bacteria</taxon>
        <taxon>Pseudomonadati</taxon>
        <taxon>Pseudomonadota</taxon>
        <taxon>Gammaproteobacteria</taxon>
        <taxon>Lysobacterales</taxon>
        <taxon>Rhodanobacteraceae</taxon>
        <taxon>Dyella</taxon>
    </lineage>
</organism>
<dbReference type="Pfam" id="PF03544">
    <property type="entry name" value="TonB_C"/>
    <property type="match status" value="1"/>
</dbReference>
<keyword evidence="9" id="KW-0472">Membrane</keyword>
<feature type="compositionally biased region" description="Pro residues" evidence="10">
    <location>
        <begin position="201"/>
        <end position="218"/>
    </location>
</feature>
<evidence type="ECO:0000256" key="11">
    <source>
        <dbReference type="SAM" id="SignalP"/>
    </source>
</evidence>
<gene>
    <name evidence="13" type="ORF">IGX34_17565</name>
</gene>
<dbReference type="PROSITE" id="PS52015">
    <property type="entry name" value="TONB_CTD"/>
    <property type="match status" value="1"/>
</dbReference>
<comment type="similarity">
    <text evidence="2">Belongs to the TonB family.</text>
</comment>
<dbReference type="InterPro" id="IPR037682">
    <property type="entry name" value="TonB_C"/>
</dbReference>
<dbReference type="PANTHER" id="PTHR33446:SF2">
    <property type="entry name" value="PROTEIN TONB"/>
    <property type="match status" value="1"/>
</dbReference>
<evidence type="ECO:0000256" key="6">
    <source>
        <dbReference type="ARBA" id="ARBA00022692"/>
    </source>
</evidence>
<keyword evidence="7" id="KW-0653">Protein transport</keyword>
<evidence type="ECO:0000256" key="2">
    <source>
        <dbReference type="ARBA" id="ARBA00006555"/>
    </source>
</evidence>
<feature type="compositionally biased region" description="Polar residues" evidence="10">
    <location>
        <begin position="222"/>
        <end position="234"/>
    </location>
</feature>
<dbReference type="InterPro" id="IPR006260">
    <property type="entry name" value="TonB/TolA_C"/>
</dbReference>
<dbReference type="Proteomes" id="UP000651010">
    <property type="component" value="Unassembled WGS sequence"/>
</dbReference>
<dbReference type="EMBL" id="JACZZA010000012">
    <property type="protein sequence ID" value="MBE1162196.1"/>
    <property type="molecule type" value="Genomic_DNA"/>
</dbReference>
<feature type="region of interest" description="Disordered" evidence="10">
    <location>
        <begin position="201"/>
        <end position="234"/>
    </location>
</feature>
<proteinExistence type="inferred from homology"/>
<keyword evidence="6" id="KW-0812">Transmembrane</keyword>
<evidence type="ECO:0000313" key="14">
    <source>
        <dbReference type="Proteomes" id="UP000651010"/>
    </source>
</evidence>
<evidence type="ECO:0000256" key="7">
    <source>
        <dbReference type="ARBA" id="ARBA00022927"/>
    </source>
</evidence>
<feature type="chain" id="PRO_5047013656" evidence="11">
    <location>
        <begin position="19"/>
        <end position="441"/>
    </location>
</feature>
<evidence type="ECO:0000256" key="10">
    <source>
        <dbReference type="SAM" id="MobiDB-lite"/>
    </source>
</evidence>
<evidence type="ECO:0000256" key="5">
    <source>
        <dbReference type="ARBA" id="ARBA00022519"/>
    </source>
</evidence>